<sequence length="222" mass="24548">MDTEAYQPQPYSKVRVRPKARYDKATVFRILDSGLVAHVGFVIEGRPMVIPMAFARVDETIYVHGAKATRIIKSPAELAPVCLTVTHIDGLVVARSAFHHSVNYRSVVVHGTVRHVSNAEEKELALIATTNHLLPDRWSEVRPMSGKEFKSTGVLAIKIDTATAKIRQGQPIDEEDDYKLPYWGGVLPVIQSIGTPINDGRVAEEVGVPRSLKAARRKFNSS</sequence>
<dbReference type="RefSeq" id="WP_284373823.1">
    <property type="nucleotide sequence ID" value="NZ_BSNJ01000006.1"/>
</dbReference>
<protein>
    <recommendedName>
        <fullName evidence="3">Pyridoxamine 5'-phosphate oxidase family protein</fullName>
    </recommendedName>
</protein>
<dbReference type="PANTHER" id="PTHR34071:SF2">
    <property type="entry name" value="FLAVIN-NUCLEOTIDE-BINDING PROTEIN"/>
    <property type="match status" value="1"/>
</dbReference>
<evidence type="ECO:0008006" key="3">
    <source>
        <dbReference type="Google" id="ProtNLM"/>
    </source>
</evidence>
<accession>A0ABQ5V4C2</accession>
<dbReference type="SUPFAM" id="SSF50475">
    <property type="entry name" value="FMN-binding split barrel"/>
    <property type="match status" value="1"/>
</dbReference>
<dbReference type="PANTHER" id="PTHR34071">
    <property type="entry name" value="5-NITROIMIDAZOLE ANTIBIOTICS RESISTANCE PROTEIN, NIMA-FAMILY-RELATED PROTEIN-RELATED"/>
    <property type="match status" value="1"/>
</dbReference>
<dbReference type="EMBL" id="BSNJ01000006">
    <property type="protein sequence ID" value="GLQ21842.1"/>
    <property type="molecule type" value="Genomic_DNA"/>
</dbReference>
<dbReference type="Proteomes" id="UP001161390">
    <property type="component" value="Unassembled WGS sequence"/>
</dbReference>
<keyword evidence="2" id="KW-1185">Reference proteome</keyword>
<gene>
    <name evidence="1" type="ORF">GCM10007854_27970</name>
</gene>
<organism evidence="1 2">
    <name type="scientific">Algimonas porphyrae</name>
    <dbReference type="NCBI Taxonomy" id="1128113"/>
    <lineage>
        <taxon>Bacteria</taxon>
        <taxon>Pseudomonadati</taxon>
        <taxon>Pseudomonadota</taxon>
        <taxon>Alphaproteobacteria</taxon>
        <taxon>Maricaulales</taxon>
        <taxon>Robiginitomaculaceae</taxon>
        <taxon>Algimonas</taxon>
    </lineage>
</organism>
<dbReference type="InterPro" id="IPR012349">
    <property type="entry name" value="Split_barrel_FMN-bd"/>
</dbReference>
<dbReference type="Gene3D" id="2.30.110.10">
    <property type="entry name" value="Electron Transport, Fmn-binding Protein, Chain A"/>
    <property type="match status" value="1"/>
</dbReference>
<evidence type="ECO:0000313" key="2">
    <source>
        <dbReference type="Proteomes" id="UP001161390"/>
    </source>
</evidence>
<dbReference type="InterPro" id="IPR024747">
    <property type="entry name" value="Pyridox_Oxase-rel"/>
</dbReference>
<comment type="caution">
    <text evidence="1">The sequence shown here is derived from an EMBL/GenBank/DDBJ whole genome shotgun (WGS) entry which is preliminary data.</text>
</comment>
<dbReference type="Pfam" id="PF12900">
    <property type="entry name" value="Pyridox_ox_2"/>
    <property type="match status" value="1"/>
</dbReference>
<evidence type="ECO:0000313" key="1">
    <source>
        <dbReference type="EMBL" id="GLQ21842.1"/>
    </source>
</evidence>
<proteinExistence type="predicted"/>
<reference evidence="1" key="2">
    <citation type="submission" date="2023-01" db="EMBL/GenBank/DDBJ databases">
        <title>Draft genome sequence of Algimonas porphyrae strain NBRC 108216.</title>
        <authorList>
            <person name="Sun Q."/>
            <person name="Mori K."/>
        </authorList>
    </citation>
    <scope>NUCLEOTIDE SEQUENCE</scope>
    <source>
        <strain evidence="1">NBRC 108216</strain>
    </source>
</reference>
<reference evidence="1" key="1">
    <citation type="journal article" date="2014" name="Int. J. Syst. Evol. Microbiol.">
        <title>Complete genome of a new Firmicutes species belonging to the dominant human colonic microbiota ('Ruminococcus bicirculans') reveals two chromosomes and a selective capacity to utilize plant glucans.</title>
        <authorList>
            <consortium name="NISC Comparative Sequencing Program"/>
            <person name="Wegmann U."/>
            <person name="Louis P."/>
            <person name="Goesmann A."/>
            <person name="Henrissat B."/>
            <person name="Duncan S.H."/>
            <person name="Flint H.J."/>
        </authorList>
    </citation>
    <scope>NUCLEOTIDE SEQUENCE</scope>
    <source>
        <strain evidence="1">NBRC 108216</strain>
    </source>
</reference>
<name>A0ABQ5V4C2_9PROT</name>